<feature type="region of interest" description="Disordered" evidence="3">
    <location>
        <begin position="58"/>
        <end position="93"/>
    </location>
</feature>
<accession>A0AA36JI87</accession>
<evidence type="ECO:0000256" key="2">
    <source>
        <dbReference type="ARBA" id="ARBA00023274"/>
    </source>
</evidence>
<organism evidence="5 6">
    <name type="scientific">Effrenium voratum</name>
    <dbReference type="NCBI Taxonomy" id="2562239"/>
    <lineage>
        <taxon>Eukaryota</taxon>
        <taxon>Sar</taxon>
        <taxon>Alveolata</taxon>
        <taxon>Dinophyceae</taxon>
        <taxon>Suessiales</taxon>
        <taxon>Symbiodiniaceae</taxon>
        <taxon>Effrenium</taxon>
    </lineage>
</organism>
<dbReference type="GO" id="GO:1990904">
    <property type="term" value="C:ribonucleoprotein complex"/>
    <property type="evidence" value="ECO:0007669"/>
    <property type="project" value="UniProtKB-KW"/>
</dbReference>
<evidence type="ECO:0000313" key="5">
    <source>
        <dbReference type="EMBL" id="CAJ1405930.1"/>
    </source>
</evidence>
<keyword evidence="2" id="KW-0687">Ribonucleoprotein</keyword>
<sequence>MREWLPEAMRAHADRVKHLEETADKAIADFHRLPCVFDRLKRSITDVIDLESPSPAKVTKKNASEENIVKNPQWSDQQHESQDTFPRVGAKPDDDEARQIMKKPAAAKDKEWQSVKYVREAGGEADPIRQDQCMWARSLVELLTATTSELVEIRREDGLLPKWDHKEKEKDIELGGESRWTDVEADETTFAKKNVAELVEVDWTPIASELLDQKVILHTDAAKSYKTKIRGALHDHVVHCKKRGKKNGKWKWTPPCYVKIAKHKELLKLNPAELQQLRQECRERLIPKPAGSTEKLPKDYNPRPPVLRADCPLPVRQHLASVGRRLGHSHPVHIFAGGPTTLPSQVPPLSLAIMAPHWAQMAPSAADLAAAASAAAAAPPQAAPAAEAAPEAAPEDEEAAPAKKEPKKDMVALRLLGFEASKKIAVVKEVRAMLGAGLKESKEKVESAPVTLKKGVPIADAEALAEKLRALGAEVALE</sequence>
<comment type="caution">
    <text evidence="5">The sequence shown here is derived from an EMBL/GenBank/DDBJ whole genome shotgun (WGS) entry which is preliminary data.</text>
</comment>
<dbReference type="SUPFAM" id="SSF54736">
    <property type="entry name" value="ClpS-like"/>
    <property type="match status" value="1"/>
</dbReference>
<dbReference type="PANTHER" id="PTHR45987">
    <property type="entry name" value="39S RIBOSOMAL PROTEIN L12"/>
    <property type="match status" value="1"/>
</dbReference>
<dbReference type="GO" id="GO:0005840">
    <property type="term" value="C:ribosome"/>
    <property type="evidence" value="ECO:0007669"/>
    <property type="project" value="UniProtKB-KW"/>
</dbReference>
<dbReference type="InterPro" id="IPR000206">
    <property type="entry name" value="Ribosomal_bL12"/>
</dbReference>
<dbReference type="GO" id="GO:0003735">
    <property type="term" value="F:structural constituent of ribosome"/>
    <property type="evidence" value="ECO:0007669"/>
    <property type="project" value="InterPro"/>
</dbReference>
<dbReference type="EMBL" id="CAUJNA010003608">
    <property type="protein sequence ID" value="CAJ1405930.1"/>
    <property type="molecule type" value="Genomic_DNA"/>
</dbReference>
<dbReference type="PANTHER" id="PTHR45987:SF11">
    <property type="entry name" value="OS07G0626100 PROTEIN"/>
    <property type="match status" value="1"/>
</dbReference>
<protein>
    <recommendedName>
        <fullName evidence="4">Large ribosomal subunit protein bL12 C-terminal domain-containing protein</fullName>
    </recommendedName>
</protein>
<dbReference type="InterPro" id="IPR013823">
    <property type="entry name" value="Ribosomal_bL12_C"/>
</dbReference>
<gene>
    <name evidence="5" type="ORF">EVOR1521_LOCUS28013</name>
</gene>
<evidence type="ECO:0000256" key="3">
    <source>
        <dbReference type="SAM" id="MobiDB-lite"/>
    </source>
</evidence>
<dbReference type="Pfam" id="PF00542">
    <property type="entry name" value="Ribosomal_L12"/>
    <property type="match status" value="1"/>
</dbReference>
<evidence type="ECO:0000256" key="1">
    <source>
        <dbReference type="ARBA" id="ARBA00022980"/>
    </source>
</evidence>
<dbReference type="AlphaFoldDB" id="A0AA36JI87"/>
<dbReference type="InterPro" id="IPR014719">
    <property type="entry name" value="Ribosomal_bL12_C/ClpS-like"/>
</dbReference>
<dbReference type="GO" id="GO:0006412">
    <property type="term" value="P:translation"/>
    <property type="evidence" value="ECO:0007669"/>
    <property type="project" value="InterPro"/>
</dbReference>
<evidence type="ECO:0000313" key="6">
    <source>
        <dbReference type="Proteomes" id="UP001178507"/>
    </source>
</evidence>
<dbReference type="Gene3D" id="3.30.1390.10">
    <property type="match status" value="1"/>
</dbReference>
<keyword evidence="1" id="KW-0689">Ribosomal protein</keyword>
<feature type="region of interest" description="Disordered" evidence="3">
    <location>
        <begin position="381"/>
        <end position="406"/>
    </location>
</feature>
<dbReference type="CDD" id="cd00387">
    <property type="entry name" value="Ribosomal_L7_L12"/>
    <property type="match status" value="1"/>
</dbReference>
<keyword evidence="6" id="KW-1185">Reference proteome</keyword>
<reference evidence="5" key="1">
    <citation type="submission" date="2023-08" db="EMBL/GenBank/DDBJ databases">
        <authorList>
            <person name="Chen Y."/>
            <person name="Shah S."/>
            <person name="Dougan E. K."/>
            <person name="Thang M."/>
            <person name="Chan C."/>
        </authorList>
    </citation>
    <scope>NUCLEOTIDE SEQUENCE</scope>
</reference>
<dbReference type="Proteomes" id="UP001178507">
    <property type="component" value="Unassembled WGS sequence"/>
</dbReference>
<name>A0AA36JI87_9DINO</name>
<feature type="compositionally biased region" description="Low complexity" evidence="3">
    <location>
        <begin position="381"/>
        <end position="392"/>
    </location>
</feature>
<evidence type="ECO:0000259" key="4">
    <source>
        <dbReference type="Pfam" id="PF00542"/>
    </source>
</evidence>
<proteinExistence type="predicted"/>
<dbReference type="GO" id="GO:0003729">
    <property type="term" value="F:mRNA binding"/>
    <property type="evidence" value="ECO:0007669"/>
    <property type="project" value="TreeGrafter"/>
</dbReference>
<feature type="domain" description="Large ribosomal subunit protein bL12 C-terminal" evidence="4">
    <location>
        <begin position="416"/>
        <end position="477"/>
    </location>
</feature>